<dbReference type="PANTHER" id="PTHR33055">
    <property type="entry name" value="TRANSPOSASE FOR INSERTION SEQUENCE ELEMENT IS1111A"/>
    <property type="match status" value="1"/>
</dbReference>
<dbReference type="Pfam" id="PF01548">
    <property type="entry name" value="DEDD_Tnp_IS110"/>
    <property type="match status" value="1"/>
</dbReference>
<organism evidence="4 5">
    <name type="scientific">Syntrophus aciditrophicus (strain SB)</name>
    <dbReference type="NCBI Taxonomy" id="56780"/>
    <lineage>
        <taxon>Bacteria</taxon>
        <taxon>Pseudomonadati</taxon>
        <taxon>Thermodesulfobacteriota</taxon>
        <taxon>Syntrophia</taxon>
        <taxon>Syntrophales</taxon>
        <taxon>Syntrophaceae</taxon>
        <taxon>Syntrophus</taxon>
    </lineage>
</organism>
<sequence length="327" mass="37038">MWLIMSLSAVLGIVLAKQKFDAALLVDGKTKHKTCKNSVEGFEALTLWLTKQEVEKVHAYLEATGSYGEDLAVYLHDAGHIVSIINPARIKGFAQSEMIRTKTDKMDAALIARFCLAMKPKEWTPPLPEMRSLEALVRRVDSLIDMRSQEKNRLSTSHESVTSMIKEHIAYLDREIEKLRKQIDELIRKNPQLKEKEELLESIPVLGKATIPRLMAELDDLDKFNHVREMVAFIGLAPREKLSGSSIKGKPRLSKIGHAKLRKALYTPALVSIQCNPVMIDFYKRLKNKGKNEKVIVCAIMRKLVHVIFGVLKSGKKYDPNFKPILA</sequence>
<dbReference type="Proteomes" id="UP000001933">
    <property type="component" value="Chromosome"/>
</dbReference>
<dbReference type="GO" id="GO:0003677">
    <property type="term" value="F:DNA binding"/>
    <property type="evidence" value="ECO:0007669"/>
    <property type="project" value="InterPro"/>
</dbReference>
<feature type="domain" description="Transposase IS116/IS110/IS902 C-terminal" evidence="3">
    <location>
        <begin position="198"/>
        <end position="284"/>
    </location>
</feature>
<dbReference type="InParanoid" id="Q2LS59"/>
<dbReference type="KEGG" id="sat:SYN_00390"/>
<dbReference type="EMBL" id="CP000252">
    <property type="protein sequence ID" value="ABC76919.1"/>
    <property type="molecule type" value="Genomic_DNA"/>
</dbReference>
<dbReference type="InterPro" id="IPR003346">
    <property type="entry name" value="Transposase_20"/>
</dbReference>
<dbReference type="NCBIfam" id="NF033542">
    <property type="entry name" value="transpos_IS110"/>
    <property type="match status" value="1"/>
</dbReference>
<dbReference type="HOGENOM" id="CLU_036902_5_0_7"/>
<dbReference type="Pfam" id="PF02371">
    <property type="entry name" value="Transposase_20"/>
    <property type="match status" value="1"/>
</dbReference>
<feature type="domain" description="Transposase IS110-like N-terminal" evidence="2">
    <location>
        <begin position="12"/>
        <end position="155"/>
    </location>
</feature>
<dbReference type="InterPro" id="IPR002525">
    <property type="entry name" value="Transp_IS110-like_N"/>
</dbReference>
<dbReference type="InterPro" id="IPR047650">
    <property type="entry name" value="Transpos_IS110"/>
</dbReference>
<dbReference type="PANTHER" id="PTHR33055:SF3">
    <property type="entry name" value="PUTATIVE TRANSPOSASE FOR IS117-RELATED"/>
    <property type="match status" value="1"/>
</dbReference>
<evidence type="ECO:0000259" key="3">
    <source>
        <dbReference type="Pfam" id="PF02371"/>
    </source>
</evidence>
<gene>
    <name evidence="4" type="ORF">SYN_00390</name>
</gene>
<evidence type="ECO:0000313" key="5">
    <source>
        <dbReference type="Proteomes" id="UP000001933"/>
    </source>
</evidence>
<dbReference type="GO" id="GO:0006313">
    <property type="term" value="P:DNA transposition"/>
    <property type="evidence" value="ECO:0007669"/>
    <property type="project" value="InterPro"/>
</dbReference>
<dbReference type="AlphaFoldDB" id="Q2LS59"/>
<name>Q2LS59_SYNAS</name>
<feature type="coiled-coil region" evidence="1">
    <location>
        <begin position="169"/>
        <end position="196"/>
    </location>
</feature>
<protein>
    <submittedName>
        <fullName evidence="4">Transposase IS116/IS110/IS902 family protein</fullName>
    </submittedName>
</protein>
<keyword evidence="1" id="KW-0175">Coiled coil</keyword>
<dbReference type="GO" id="GO:0004803">
    <property type="term" value="F:transposase activity"/>
    <property type="evidence" value="ECO:0007669"/>
    <property type="project" value="InterPro"/>
</dbReference>
<keyword evidence="5" id="KW-1185">Reference proteome</keyword>
<evidence type="ECO:0000259" key="2">
    <source>
        <dbReference type="Pfam" id="PF01548"/>
    </source>
</evidence>
<dbReference type="eggNOG" id="COG3547">
    <property type="taxonomic scope" value="Bacteria"/>
</dbReference>
<evidence type="ECO:0000313" key="4">
    <source>
        <dbReference type="EMBL" id="ABC76919.1"/>
    </source>
</evidence>
<reference evidence="4 5" key="1">
    <citation type="journal article" date="2007" name="Proc. Natl. Acad. Sci. U.S.A.">
        <title>The genome of Syntrophus aciditrophicus: life at the thermodynamic limit of microbial growth.</title>
        <authorList>
            <person name="McInerney M.J."/>
            <person name="Rohlin L."/>
            <person name="Mouttaki H."/>
            <person name="Kim U."/>
            <person name="Krupp R.S."/>
            <person name="Rios-Hernandez L."/>
            <person name="Sieber J."/>
            <person name="Struchtemeyer C.G."/>
            <person name="Bhattacharyya A."/>
            <person name="Campbell J.W."/>
            <person name="Gunsalus R.P."/>
        </authorList>
    </citation>
    <scope>NUCLEOTIDE SEQUENCE [LARGE SCALE GENOMIC DNA]</scope>
    <source>
        <strain evidence="4 5">SB</strain>
    </source>
</reference>
<proteinExistence type="predicted"/>
<accession>Q2LS59</accession>
<evidence type="ECO:0000256" key="1">
    <source>
        <dbReference type="SAM" id="Coils"/>
    </source>
</evidence>